<dbReference type="InterPro" id="IPR025669">
    <property type="entry name" value="AAA_dom"/>
</dbReference>
<feature type="domain" description="AAA" evidence="10">
    <location>
        <begin position="47"/>
        <end position="174"/>
    </location>
</feature>
<organism evidence="11 12">
    <name type="scientific">Enorma phocaeensis</name>
    <dbReference type="NCBI Taxonomy" id="1871019"/>
    <lineage>
        <taxon>Bacteria</taxon>
        <taxon>Bacillati</taxon>
        <taxon>Actinomycetota</taxon>
        <taxon>Coriobacteriia</taxon>
        <taxon>Coriobacteriales</taxon>
        <taxon>Coriobacteriaceae</taxon>
        <taxon>Enorma</taxon>
    </lineage>
</organism>
<evidence type="ECO:0000313" key="12">
    <source>
        <dbReference type="Proteomes" id="UP001529421"/>
    </source>
</evidence>
<dbReference type="Pfam" id="PF13614">
    <property type="entry name" value="AAA_31"/>
    <property type="match status" value="1"/>
</dbReference>
<comment type="similarity">
    <text evidence="1">Belongs to the CpsD/CapB family.</text>
</comment>
<keyword evidence="6" id="KW-0067">ATP-binding</keyword>
<gene>
    <name evidence="11" type="ORF">QUW28_01530</name>
</gene>
<evidence type="ECO:0000256" key="3">
    <source>
        <dbReference type="ARBA" id="ARBA00022679"/>
    </source>
</evidence>
<sequence>MARKRTHRNDEVALQNAVKTLLANIRFASVDEPVSSIVVTSSVPNEGKTTVAVSLAKAIATSGRDVLIVETDMRRRSLSGRLGVHSRQGLYAVLAGDCMLENAVVATDVPDMYFLDAEPHIPNPADILASHRFRRFVKEVNSKYDYVIFDTPPVGTFVDAAVISAVADATVLVVRERFVKRAELLGAFEQLQKAEANVIGTVLNGCAPASGDYYYAYYNDSGDRVDMQSEQAASNRVPAAKASPRPSGPRAQRATVQAPRPISTAQVNGGTIPPDSTAAMIGHFAPKE</sequence>
<evidence type="ECO:0000256" key="8">
    <source>
        <dbReference type="ARBA" id="ARBA00051245"/>
    </source>
</evidence>
<evidence type="ECO:0000313" key="11">
    <source>
        <dbReference type="EMBL" id="MDM8274182.1"/>
    </source>
</evidence>
<dbReference type="CDD" id="cd05387">
    <property type="entry name" value="BY-kinase"/>
    <property type="match status" value="1"/>
</dbReference>
<comment type="caution">
    <text evidence="11">The sequence shown here is derived from an EMBL/GenBank/DDBJ whole genome shotgun (WGS) entry which is preliminary data.</text>
</comment>
<evidence type="ECO:0000256" key="2">
    <source>
        <dbReference type="ARBA" id="ARBA00011903"/>
    </source>
</evidence>
<dbReference type="PANTHER" id="PTHR32309:SF13">
    <property type="entry name" value="FERRIC ENTEROBACTIN TRANSPORT PROTEIN FEPE"/>
    <property type="match status" value="1"/>
</dbReference>
<dbReference type="InterPro" id="IPR005702">
    <property type="entry name" value="Wzc-like_C"/>
</dbReference>
<dbReference type="EMBL" id="JAUDDZ010000001">
    <property type="protein sequence ID" value="MDM8274182.1"/>
    <property type="molecule type" value="Genomic_DNA"/>
</dbReference>
<keyword evidence="4" id="KW-0547">Nucleotide-binding</keyword>
<dbReference type="GO" id="GO:0004715">
    <property type="term" value="F:non-membrane spanning protein tyrosine kinase activity"/>
    <property type="evidence" value="ECO:0007669"/>
    <property type="project" value="UniProtKB-EC"/>
</dbReference>
<keyword evidence="5 11" id="KW-0418">Kinase</keyword>
<proteinExistence type="inferred from homology"/>
<evidence type="ECO:0000259" key="10">
    <source>
        <dbReference type="Pfam" id="PF13614"/>
    </source>
</evidence>
<evidence type="ECO:0000256" key="4">
    <source>
        <dbReference type="ARBA" id="ARBA00022741"/>
    </source>
</evidence>
<dbReference type="RefSeq" id="WP_289543976.1">
    <property type="nucleotide sequence ID" value="NZ_JAUDDZ010000001.1"/>
</dbReference>
<evidence type="ECO:0000256" key="6">
    <source>
        <dbReference type="ARBA" id="ARBA00022840"/>
    </source>
</evidence>
<comment type="catalytic activity">
    <reaction evidence="8">
        <text>L-tyrosyl-[protein] + ATP = O-phospho-L-tyrosyl-[protein] + ADP + H(+)</text>
        <dbReference type="Rhea" id="RHEA:10596"/>
        <dbReference type="Rhea" id="RHEA-COMP:10136"/>
        <dbReference type="Rhea" id="RHEA-COMP:20101"/>
        <dbReference type="ChEBI" id="CHEBI:15378"/>
        <dbReference type="ChEBI" id="CHEBI:30616"/>
        <dbReference type="ChEBI" id="CHEBI:46858"/>
        <dbReference type="ChEBI" id="CHEBI:61978"/>
        <dbReference type="ChEBI" id="CHEBI:456216"/>
        <dbReference type="EC" id="2.7.10.2"/>
    </reaction>
</comment>
<keyword evidence="12" id="KW-1185">Reference proteome</keyword>
<dbReference type="PANTHER" id="PTHR32309">
    <property type="entry name" value="TYROSINE-PROTEIN KINASE"/>
    <property type="match status" value="1"/>
</dbReference>
<accession>A0ABT7V6Q6</accession>
<dbReference type="SUPFAM" id="SSF52540">
    <property type="entry name" value="P-loop containing nucleoside triphosphate hydrolases"/>
    <property type="match status" value="1"/>
</dbReference>
<keyword evidence="3 11" id="KW-0808">Transferase</keyword>
<evidence type="ECO:0000256" key="9">
    <source>
        <dbReference type="SAM" id="MobiDB-lite"/>
    </source>
</evidence>
<reference evidence="12" key="1">
    <citation type="submission" date="2023-06" db="EMBL/GenBank/DDBJ databases">
        <title>Identification and characterization of horizontal gene transfer across gut microbiota members of farm animals based on homology search.</title>
        <authorList>
            <person name="Zeman M."/>
            <person name="Kubasova T."/>
            <person name="Jahodarova E."/>
            <person name="Nykrynova M."/>
            <person name="Rychlik I."/>
        </authorList>
    </citation>
    <scope>NUCLEOTIDE SEQUENCE [LARGE SCALE GENOMIC DNA]</scope>
    <source>
        <strain evidence="12">154_Feed</strain>
    </source>
</reference>
<dbReference type="EC" id="2.7.10.2" evidence="2"/>
<name>A0ABT7V6Q6_9ACTN</name>
<keyword evidence="7" id="KW-0829">Tyrosine-protein kinase</keyword>
<feature type="region of interest" description="Disordered" evidence="9">
    <location>
        <begin position="226"/>
        <end position="288"/>
    </location>
</feature>
<dbReference type="Proteomes" id="UP001529421">
    <property type="component" value="Unassembled WGS sequence"/>
</dbReference>
<evidence type="ECO:0000256" key="1">
    <source>
        <dbReference type="ARBA" id="ARBA00007316"/>
    </source>
</evidence>
<protein>
    <recommendedName>
        <fullName evidence="2">non-specific protein-tyrosine kinase</fullName>
        <ecNumber evidence="2">2.7.10.2</ecNumber>
    </recommendedName>
</protein>
<dbReference type="InterPro" id="IPR027417">
    <property type="entry name" value="P-loop_NTPase"/>
</dbReference>
<dbReference type="NCBIfam" id="TIGR01007">
    <property type="entry name" value="eps_fam"/>
    <property type="match status" value="1"/>
</dbReference>
<evidence type="ECO:0000256" key="7">
    <source>
        <dbReference type="ARBA" id="ARBA00023137"/>
    </source>
</evidence>
<evidence type="ECO:0000256" key="5">
    <source>
        <dbReference type="ARBA" id="ARBA00022777"/>
    </source>
</evidence>
<dbReference type="Gene3D" id="3.40.50.300">
    <property type="entry name" value="P-loop containing nucleotide triphosphate hydrolases"/>
    <property type="match status" value="1"/>
</dbReference>
<dbReference type="InterPro" id="IPR050445">
    <property type="entry name" value="Bact_polysacc_biosynth/exp"/>
</dbReference>